<dbReference type="InterPro" id="IPR036291">
    <property type="entry name" value="NAD(P)-bd_dom_sf"/>
</dbReference>
<dbReference type="EC" id="1.1.1.169" evidence="3 10"/>
<dbReference type="NCBIfam" id="NF006083">
    <property type="entry name" value="PRK08229.1"/>
    <property type="match status" value="1"/>
</dbReference>
<dbReference type="InterPro" id="IPR050838">
    <property type="entry name" value="Ketopantoate_reductase"/>
</dbReference>
<evidence type="ECO:0000256" key="7">
    <source>
        <dbReference type="ARBA" id="ARBA00023002"/>
    </source>
</evidence>
<evidence type="ECO:0000256" key="10">
    <source>
        <dbReference type="RuleBase" id="RU362068"/>
    </source>
</evidence>
<keyword evidence="5 10" id="KW-0566">Pantothenate biosynthesis</keyword>
<dbReference type="InterPro" id="IPR003710">
    <property type="entry name" value="ApbA"/>
</dbReference>
<dbReference type="GO" id="GO:0005737">
    <property type="term" value="C:cytoplasm"/>
    <property type="evidence" value="ECO:0007669"/>
    <property type="project" value="TreeGrafter"/>
</dbReference>
<proteinExistence type="inferred from homology"/>
<accession>A0A369UQH9</accession>
<dbReference type="InterPro" id="IPR013328">
    <property type="entry name" value="6PGD_dom2"/>
</dbReference>
<evidence type="ECO:0000259" key="12">
    <source>
        <dbReference type="Pfam" id="PF08546"/>
    </source>
</evidence>
<dbReference type="AlphaFoldDB" id="A0A369UQH9"/>
<feature type="domain" description="Ketopantoate reductase C-terminal" evidence="12">
    <location>
        <begin position="177"/>
        <end position="315"/>
    </location>
</feature>
<evidence type="ECO:0000259" key="11">
    <source>
        <dbReference type="Pfam" id="PF02558"/>
    </source>
</evidence>
<comment type="catalytic activity">
    <reaction evidence="9 10">
        <text>(R)-pantoate + NADP(+) = 2-dehydropantoate + NADPH + H(+)</text>
        <dbReference type="Rhea" id="RHEA:16233"/>
        <dbReference type="ChEBI" id="CHEBI:11561"/>
        <dbReference type="ChEBI" id="CHEBI:15378"/>
        <dbReference type="ChEBI" id="CHEBI:15980"/>
        <dbReference type="ChEBI" id="CHEBI:57783"/>
        <dbReference type="ChEBI" id="CHEBI:58349"/>
        <dbReference type="EC" id="1.1.1.169"/>
    </reaction>
</comment>
<dbReference type="PANTHER" id="PTHR43765:SF2">
    <property type="entry name" value="2-DEHYDROPANTOATE 2-REDUCTASE"/>
    <property type="match status" value="1"/>
</dbReference>
<dbReference type="Pfam" id="PF08546">
    <property type="entry name" value="ApbA_C"/>
    <property type="match status" value="1"/>
</dbReference>
<dbReference type="PANTHER" id="PTHR43765">
    <property type="entry name" value="2-DEHYDROPANTOATE 2-REDUCTASE-RELATED"/>
    <property type="match status" value="1"/>
</dbReference>
<dbReference type="EMBL" id="QQAH01000009">
    <property type="protein sequence ID" value="RDD81870.1"/>
    <property type="molecule type" value="Genomic_DNA"/>
</dbReference>
<dbReference type="SUPFAM" id="SSF48179">
    <property type="entry name" value="6-phosphogluconate dehydrogenase C-terminal domain-like"/>
    <property type="match status" value="1"/>
</dbReference>
<evidence type="ECO:0000256" key="5">
    <source>
        <dbReference type="ARBA" id="ARBA00022655"/>
    </source>
</evidence>
<evidence type="ECO:0000256" key="6">
    <source>
        <dbReference type="ARBA" id="ARBA00022857"/>
    </source>
</evidence>
<dbReference type="GO" id="GO:0008677">
    <property type="term" value="F:2-dehydropantoate 2-reductase activity"/>
    <property type="evidence" value="ECO:0007669"/>
    <property type="project" value="UniProtKB-EC"/>
</dbReference>
<evidence type="ECO:0000256" key="3">
    <source>
        <dbReference type="ARBA" id="ARBA00013014"/>
    </source>
</evidence>
<keyword evidence="6 10" id="KW-0521">NADP</keyword>
<dbReference type="GO" id="GO:0015940">
    <property type="term" value="P:pantothenate biosynthetic process"/>
    <property type="evidence" value="ECO:0007669"/>
    <property type="project" value="UniProtKB-UniPathway"/>
</dbReference>
<keyword evidence="7 10" id="KW-0560">Oxidoreductase</keyword>
<dbReference type="OrthoDB" id="6530772at2"/>
<dbReference type="SUPFAM" id="SSF51735">
    <property type="entry name" value="NAD(P)-binding Rossmann-fold domains"/>
    <property type="match status" value="1"/>
</dbReference>
<comment type="function">
    <text evidence="10">Catalyzes the NADPH-dependent reduction of ketopantoate into pantoic acid.</text>
</comment>
<comment type="similarity">
    <text evidence="2 10">Belongs to the ketopantoate reductase family.</text>
</comment>
<organism evidence="13 14">
    <name type="scientific">Dyella tabacisoli</name>
    <dbReference type="NCBI Taxonomy" id="2282381"/>
    <lineage>
        <taxon>Bacteria</taxon>
        <taxon>Pseudomonadati</taxon>
        <taxon>Pseudomonadota</taxon>
        <taxon>Gammaproteobacteria</taxon>
        <taxon>Lysobacterales</taxon>
        <taxon>Rhodanobacteraceae</taxon>
        <taxon>Dyella</taxon>
    </lineage>
</organism>
<gene>
    <name evidence="13" type="ORF">DVJ77_11355</name>
</gene>
<dbReference type="Proteomes" id="UP000253782">
    <property type="component" value="Unassembled WGS sequence"/>
</dbReference>
<evidence type="ECO:0000313" key="14">
    <source>
        <dbReference type="Proteomes" id="UP000253782"/>
    </source>
</evidence>
<sequence>MVKICIYGAGSVGCYIGGRLQAAGSDVCYIGRERIGKEMRQHGLQLSSYRNERWQVPPTAIHFSSEAIAAAAADLILVTVKSAATPTAAAELAGILKPSAIVISFQNGLGNSDVLRASLPQHTVLEGMVPFNVIAYGPGALHQGSQGELEVKTSPGLQAFIQDFSNAGLPLIQHADMLPVQWAKLLFNLNNAINALSNRPLKEELSQRVYRHCLALAQAEALALLAQAGMQPAKLTPLPATWIPAFLRLPDALFERLGSKMLAIDPLARSSMSDDLAAGRITEIDWINGEVVRLAERLGQQAPVNAHLCKLIRAAEQSAQRPSWSGDDLLTELADAKRRGGATH</sequence>
<dbReference type="InterPro" id="IPR008927">
    <property type="entry name" value="6-PGluconate_DH-like_C_sf"/>
</dbReference>
<dbReference type="NCBIfam" id="TIGR00745">
    <property type="entry name" value="apbA_panE"/>
    <property type="match status" value="1"/>
</dbReference>
<dbReference type="InterPro" id="IPR013752">
    <property type="entry name" value="KPA_reductase"/>
</dbReference>
<dbReference type="Gene3D" id="3.40.50.720">
    <property type="entry name" value="NAD(P)-binding Rossmann-like Domain"/>
    <property type="match status" value="1"/>
</dbReference>
<evidence type="ECO:0000256" key="8">
    <source>
        <dbReference type="ARBA" id="ARBA00032024"/>
    </source>
</evidence>
<comment type="pathway">
    <text evidence="1 10">Cofactor biosynthesis; (R)-pantothenate biosynthesis; (R)-pantoate from 3-methyl-2-oxobutanoate: step 2/2.</text>
</comment>
<comment type="caution">
    <text evidence="13">The sequence shown here is derived from an EMBL/GenBank/DDBJ whole genome shotgun (WGS) entry which is preliminary data.</text>
</comment>
<protein>
    <recommendedName>
        <fullName evidence="4 10">2-dehydropantoate 2-reductase</fullName>
        <ecNumber evidence="3 10">1.1.1.169</ecNumber>
    </recommendedName>
    <alternativeName>
        <fullName evidence="8 10">Ketopantoate reductase</fullName>
    </alternativeName>
</protein>
<dbReference type="UniPathway" id="UPA00028">
    <property type="reaction ID" value="UER00004"/>
</dbReference>
<dbReference type="Gene3D" id="1.10.1040.10">
    <property type="entry name" value="N-(1-d-carboxylethyl)-l-norvaline Dehydrogenase, domain 2"/>
    <property type="match status" value="1"/>
</dbReference>
<evidence type="ECO:0000256" key="1">
    <source>
        <dbReference type="ARBA" id="ARBA00004994"/>
    </source>
</evidence>
<keyword evidence="14" id="KW-1185">Reference proteome</keyword>
<dbReference type="GO" id="GO:0050661">
    <property type="term" value="F:NADP binding"/>
    <property type="evidence" value="ECO:0007669"/>
    <property type="project" value="TreeGrafter"/>
</dbReference>
<evidence type="ECO:0000313" key="13">
    <source>
        <dbReference type="EMBL" id="RDD81870.1"/>
    </source>
</evidence>
<dbReference type="Pfam" id="PF02558">
    <property type="entry name" value="ApbA"/>
    <property type="match status" value="1"/>
</dbReference>
<evidence type="ECO:0000256" key="2">
    <source>
        <dbReference type="ARBA" id="ARBA00007870"/>
    </source>
</evidence>
<name>A0A369UQH9_9GAMM</name>
<evidence type="ECO:0000256" key="9">
    <source>
        <dbReference type="ARBA" id="ARBA00048793"/>
    </source>
</evidence>
<reference evidence="13 14" key="1">
    <citation type="submission" date="2018-07" db="EMBL/GenBank/DDBJ databases">
        <title>Dyella tabacisoli L4-6T, whole genome shotgun sequence.</title>
        <authorList>
            <person name="Zhou X.-K."/>
            <person name="Li W.-J."/>
            <person name="Duan Y.-Q."/>
        </authorList>
    </citation>
    <scope>NUCLEOTIDE SEQUENCE [LARGE SCALE GENOMIC DNA]</scope>
    <source>
        <strain evidence="13 14">L4-6</strain>
    </source>
</reference>
<evidence type="ECO:0000256" key="4">
    <source>
        <dbReference type="ARBA" id="ARBA00019465"/>
    </source>
</evidence>
<dbReference type="InterPro" id="IPR013332">
    <property type="entry name" value="KPR_N"/>
</dbReference>
<feature type="domain" description="Ketopantoate reductase N-terminal" evidence="11">
    <location>
        <begin position="4"/>
        <end position="152"/>
    </location>
</feature>